<evidence type="ECO:0000259" key="3">
    <source>
        <dbReference type="Pfam" id="PF07992"/>
    </source>
</evidence>
<feature type="domain" description="FAD/NAD(P)-binding" evidence="3">
    <location>
        <begin position="27"/>
        <end position="305"/>
    </location>
</feature>
<evidence type="ECO:0000313" key="5">
    <source>
        <dbReference type="Proteomes" id="UP000185221"/>
    </source>
</evidence>
<dbReference type="Gene3D" id="3.50.50.60">
    <property type="entry name" value="FAD/NAD(P)-binding domain"/>
    <property type="match status" value="2"/>
</dbReference>
<dbReference type="Proteomes" id="UP000185221">
    <property type="component" value="Unassembled WGS sequence"/>
</dbReference>
<accession>A0A1N6H978</accession>
<dbReference type="STRING" id="226505.SAMN05444394_3659"/>
<dbReference type="Pfam" id="PF07992">
    <property type="entry name" value="Pyr_redox_2"/>
    <property type="match status" value="1"/>
</dbReference>
<evidence type="ECO:0000313" key="4">
    <source>
        <dbReference type="EMBL" id="SIO16313.1"/>
    </source>
</evidence>
<protein>
    <submittedName>
        <fullName evidence="4">Thioredoxin reductase</fullName>
    </submittedName>
</protein>
<dbReference type="GO" id="GO:0016491">
    <property type="term" value="F:oxidoreductase activity"/>
    <property type="evidence" value="ECO:0007669"/>
    <property type="project" value="UniProtKB-KW"/>
</dbReference>
<dbReference type="InterPro" id="IPR023753">
    <property type="entry name" value="FAD/NAD-binding_dom"/>
</dbReference>
<evidence type="ECO:0000256" key="2">
    <source>
        <dbReference type="ARBA" id="ARBA00023002"/>
    </source>
</evidence>
<dbReference type="EMBL" id="FSRC01000003">
    <property type="protein sequence ID" value="SIO16313.1"/>
    <property type="molecule type" value="Genomic_DNA"/>
</dbReference>
<dbReference type="InterPro" id="IPR050097">
    <property type="entry name" value="Ferredoxin-NADP_redctase_2"/>
</dbReference>
<keyword evidence="1" id="KW-0285">Flavoprotein</keyword>
<reference evidence="5" key="1">
    <citation type="submission" date="2016-11" db="EMBL/GenBank/DDBJ databases">
        <authorList>
            <person name="Varghese N."/>
            <person name="Submissions S."/>
        </authorList>
    </citation>
    <scope>NUCLEOTIDE SEQUENCE [LARGE SCALE GENOMIC DNA]</scope>
    <source>
        <strain evidence="5">DSM 15292</strain>
    </source>
</reference>
<dbReference type="AlphaFoldDB" id="A0A1N6H978"/>
<keyword evidence="5" id="KW-1185">Reference proteome</keyword>
<dbReference type="SUPFAM" id="SSF51905">
    <property type="entry name" value="FAD/NAD(P)-binding domain"/>
    <property type="match status" value="1"/>
</dbReference>
<organism evidence="4 5">
    <name type="scientific">Algoriphagus halophilus</name>
    <dbReference type="NCBI Taxonomy" id="226505"/>
    <lineage>
        <taxon>Bacteria</taxon>
        <taxon>Pseudomonadati</taxon>
        <taxon>Bacteroidota</taxon>
        <taxon>Cytophagia</taxon>
        <taxon>Cytophagales</taxon>
        <taxon>Cyclobacteriaceae</taxon>
        <taxon>Algoriphagus</taxon>
    </lineage>
</organism>
<dbReference type="PANTHER" id="PTHR48105">
    <property type="entry name" value="THIOREDOXIN REDUCTASE 1-RELATED-RELATED"/>
    <property type="match status" value="1"/>
</dbReference>
<keyword evidence="2" id="KW-0560">Oxidoreductase</keyword>
<evidence type="ECO:0000256" key="1">
    <source>
        <dbReference type="ARBA" id="ARBA00022630"/>
    </source>
</evidence>
<dbReference type="InterPro" id="IPR036188">
    <property type="entry name" value="FAD/NAD-bd_sf"/>
</dbReference>
<dbReference type="PRINTS" id="PR00469">
    <property type="entry name" value="PNDRDTASEII"/>
</dbReference>
<sequence>MQQCCIKGFLLYLWNSIRQEMRQNNFEVIIIGGSYAGLAAAMALGRSLRQVLVIDAGEPCNKQTPHSHNFLTQDGKSPREISSIARKQAEAYPTVQFTSDLAVEGNKMEEGFEIKTKKGSIYKSKKLILATGIKDLLPAIPGLKACWGISVIHCPYCHGYEVRNQSTGLLANGDFGFEFGKMITNWTKDLTLFTNGKSTLTEEQTSILLSKNINIIESPVKELTHQNGALKSVKLVNGNAIHLKALYAKPDFDQNLGIISSLGCELKQNGFLEVDQFQKTTVAGVYACGDNTNMFRSVAFAVSSGNMAGAACNKELIDESYSL</sequence>
<gene>
    <name evidence="4" type="ORF">SAMN05444394_3659</name>
</gene>
<proteinExistence type="predicted"/>
<name>A0A1N6H978_9BACT</name>
<dbReference type="PRINTS" id="PR00368">
    <property type="entry name" value="FADPNR"/>
</dbReference>